<evidence type="ECO:0000313" key="3">
    <source>
        <dbReference type="Proteomes" id="UP000837857"/>
    </source>
</evidence>
<protein>
    <submittedName>
        <fullName evidence="2">Uncharacterized protein</fullName>
    </submittedName>
</protein>
<proteinExistence type="predicted"/>
<name>A0ABN8IDF9_9NEOP</name>
<gene>
    <name evidence="2" type="ORF">IPOD504_LOCUS7898</name>
</gene>
<evidence type="ECO:0000256" key="1">
    <source>
        <dbReference type="SAM" id="MobiDB-lite"/>
    </source>
</evidence>
<dbReference type="EMBL" id="OW152832">
    <property type="protein sequence ID" value="CAH2051697.1"/>
    <property type="molecule type" value="Genomic_DNA"/>
</dbReference>
<accession>A0ABN8IDF9</accession>
<organism evidence="2 3">
    <name type="scientific">Iphiclides podalirius</name>
    <name type="common">scarce swallowtail</name>
    <dbReference type="NCBI Taxonomy" id="110791"/>
    <lineage>
        <taxon>Eukaryota</taxon>
        <taxon>Metazoa</taxon>
        <taxon>Ecdysozoa</taxon>
        <taxon>Arthropoda</taxon>
        <taxon>Hexapoda</taxon>
        <taxon>Insecta</taxon>
        <taxon>Pterygota</taxon>
        <taxon>Neoptera</taxon>
        <taxon>Endopterygota</taxon>
        <taxon>Lepidoptera</taxon>
        <taxon>Glossata</taxon>
        <taxon>Ditrysia</taxon>
        <taxon>Papilionoidea</taxon>
        <taxon>Papilionidae</taxon>
        <taxon>Papilioninae</taxon>
        <taxon>Iphiclides</taxon>
    </lineage>
</organism>
<evidence type="ECO:0000313" key="2">
    <source>
        <dbReference type="EMBL" id="CAH2051697.1"/>
    </source>
</evidence>
<dbReference type="Pfam" id="PF10168">
    <property type="entry name" value="Nup88"/>
    <property type="match status" value="1"/>
</dbReference>
<keyword evidence="3" id="KW-1185">Reference proteome</keyword>
<reference evidence="2" key="1">
    <citation type="submission" date="2022-03" db="EMBL/GenBank/DDBJ databases">
        <authorList>
            <person name="Martin H S."/>
        </authorList>
    </citation>
    <scope>NUCLEOTIDE SEQUENCE</scope>
</reference>
<feature type="non-terminal residue" evidence="2">
    <location>
        <position position="116"/>
    </location>
</feature>
<dbReference type="InterPro" id="IPR019321">
    <property type="entry name" value="Nucleoporin_Nup88"/>
</dbReference>
<sequence length="116" mass="12637">MEALRKSPAPPIINSCNSHNFRAGENPPSARRFRSELYHNGLESTVARGALRLASSRTLKLHLLTPPAYKVERLTSSDCGGRLCLFGSRGVTVAELPSRWGRGGLFDSGNKTVLCK</sequence>
<dbReference type="Proteomes" id="UP000837857">
    <property type="component" value="Chromosome 20"/>
</dbReference>
<feature type="region of interest" description="Disordered" evidence="1">
    <location>
        <begin position="1"/>
        <end position="27"/>
    </location>
</feature>